<organism evidence="1 2">
    <name type="scientific">Ficus carica</name>
    <name type="common">Common fig</name>
    <dbReference type="NCBI Taxonomy" id="3494"/>
    <lineage>
        <taxon>Eukaryota</taxon>
        <taxon>Viridiplantae</taxon>
        <taxon>Streptophyta</taxon>
        <taxon>Embryophyta</taxon>
        <taxon>Tracheophyta</taxon>
        <taxon>Spermatophyta</taxon>
        <taxon>Magnoliopsida</taxon>
        <taxon>eudicotyledons</taxon>
        <taxon>Gunneridae</taxon>
        <taxon>Pentapetalae</taxon>
        <taxon>rosids</taxon>
        <taxon>fabids</taxon>
        <taxon>Rosales</taxon>
        <taxon>Moraceae</taxon>
        <taxon>Ficeae</taxon>
        <taxon>Ficus</taxon>
    </lineage>
</organism>
<dbReference type="Proteomes" id="UP001187192">
    <property type="component" value="Unassembled WGS sequence"/>
</dbReference>
<gene>
    <name evidence="1" type="ORF">TIFTF001_007787</name>
</gene>
<name>A0AA87ZK70_FICCA</name>
<protein>
    <submittedName>
        <fullName evidence="1">Uncharacterized protein</fullName>
    </submittedName>
</protein>
<dbReference type="EMBL" id="BTGU01000008">
    <property type="protein sequence ID" value="GMN38549.1"/>
    <property type="molecule type" value="Genomic_DNA"/>
</dbReference>
<reference evidence="1" key="1">
    <citation type="submission" date="2023-07" db="EMBL/GenBank/DDBJ databases">
        <title>draft genome sequence of fig (Ficus carica).</title>
        <authorList>
            <person name="Takahashi T."/>
            <person name="Nishimura K."/>
        </authorList>
    </citation>
    <scope>NUCLEOTIDE SEQUENCE</scope>
</reference>
<accession>A0AA87ZK70</accession>
<evidence type="ECO:0000313" key="2">
    <source>
        <dbReference type="Proteomes" id="UP001187192"/>
    </source>
</evidence>
<comment type="caution">
    <text evidence="1">The sequence shown here is derived from an EMBL/GenBank/DDBJ whole genome shotgun (WGS) entry which is preliminary data.</text>
</comment>
<keyword evidence="2" id="KW-1185">Reference proteome</keyword>
<sequence length="149" mass="16829">MKQLVASDLYNQRSKIDGEAWPSHNRTPPSLPQSYHLLRSDRVARITVSALPTISPDQTTKIHDSNHRTRRRRVEEKWKISSDLLQAVVVGGDQLRSRLLPWLISTRAGTSDGDGEGSCERDQLREFLMRDGEPHIDEFGAGTRSEVAI</sequence>
<proteinExistence type="predicted"/>
<dbReference type="AlphaFoldDB" id="A0AA87ZK70"/>
<evidence type="ECO:0000313" key="1">
    <source>
        <dbReference type="EMBL" id="GMN38549.1"/>
    </source>
</evidence>